<dbReference type="PANTHER" id="PTHR34405:SF3">
    <property type="entry name" value="CRISPR-ASSOCIATED ENDORIBONUCLEASE CAS2 3"/>
    <property type="match status" value="1"/>
</dbReference>
<evidence type="ECO:0000256" key="7">
    <source>
        <dbReference type="ARBA" id="ARBA00022842"/>
    </source>
</evidence>
<evidence type="ECO:0000256" key="5">
    <source>
        <dbReference type="ARBA" id="ARBA00022759"/>
    </source>
</evidence>
<dbReference type="InterPro" id="IPR021127">
    <property type="entry name" value="CRISPR_associated_Cas2"/>
</dbReference>
<evidence type="ECO:0000256" key="8">
    <source>
        <dbReference type="ARBA" id="ARBA00023118"/>
    </source>
</evidence>
<evidence type="ECO:0000256" key="1">
    <source>
        <dbReference type="ARBA" id="ARBA00001946"/>
    </source>
</evidence>
<keyword evidence="4" id="KW-0479">Metal-binding</keyword>
<keyword evidence="5" id="KW-0255">Endonuclease</keyword>
<dbReference type="InterPro" id="IPR019199">
    <property type="entry name" value="Virulence_VapD/CRISPR_Cas2"/>
</dbReference>
<evidence type="ECO:0000256" key="4">
    <source>
        <dbReference type="ARBA" id="ARBA00022723"/>
    </source>
</evidence>
<keyword evidence="8" id="KW-0051">Antiviral defense</keyword>
<evidence type="ECO:0000256" key="3">
    <source>
        <dbReference type="ARBA" id="ARBA00022722"/>
    </source>
</evidence>
<protein>
    <submittedName>
        <fullName evidence="9">Uncharacterized protein</fullName>
    </submittedName>
</protein>
<keyword evidence="6" id="KW-0378">Hydrolase</keyword>
<dbReference type="Gene3D" id="3.30.70.240">
    <property type="match status" value="1"/>
</dbReference>
<evidence type="ECO:0000256" key="2">
    <source>
        <dbReference type="ARBA" id="ARBA00009959"/>
    </source>
</evidence>
<evidence type="ECO:0000313" key="10">
    <source>
        <dbReference type="Proteomes" id="UP000003288"/>
    </source>
</evidence>
<name>A0AAI9AGA9_9BACT</name>
<comment type="cofactor">
    <cofactor evidence="1">
        <name>Mg(2+)</name>
        <dbReference type="ChEBI" id="CHEBI:18420"/>
    </cofactor>
</comment>
<dbReference type="GO" id="GO:0051607">
    <property type="term" value="P:defense response to virus"/>
    <property type="evidence" value="ECO:0007669"/>
    <property type="project" value="UniProtKB-KW"/>
</dbReference>
<evidence type="ECO:0000313" key="9">
    <source>
        <dbReference type="EMBL" id="EDM23138.1"/>
    </source>
</evidence>
<dbReference type="GO" id="GO:0046872">
    <property type="term" value="F:metal ion binding"/>
    <property type="evidence" value="ECO:0007669"/>
    <property type="project" value="UniProtKB-KW"/>
</dbReference>
<evidence type="ECO:0000256" key="6">
    <source>
        <dbReference type="ARBA" id="ARBA00022801"/>
    </source>
</evidence>
<dbReference type="EMBL" id="ABCJ01000009">
    <property type="protein sequence ID" value="EDM23138.1"/>
    <property type="molecule type" value="Genomic_DNA"/>
</dbReference>
<accession>A0AAI9AGA9</accession>
<dbReference type="RefSeq" id="WP_007475296.1">
    <property type="nucleotide sequence ID" value="NZ_ABCJ01000009.1"/>
</dbReference>
<dbReference type="GO" id="GO:0043571">
    <property type="term" value="P:maintenance of CRISPR repeat elements"/>
    <property type="evidence" value="ECO:0007669"/>
    <property type="project" value="InterPro"/>
</dbReference>
<comment type="similarity">
    <text evidence="2">Belongs to the CRISPR-associated endoribonuclease Cas2 protein family.</text>
</comment>
<gene>
    <name evidence="9" type="ORF">CMTB2_05882</name>
</gene>
<keyword evidence="3" id="KW-0540">Nuclease</keyword>
<dbReference type="GO" id="GO:0016787">
    <property type="term" value="F:hydrolase activity"/>
    <property type="evidence" value="ECO:0007669"/>
    <property type="project" value="UniProtKB-KW"/>
</dbReference>
<organism evidence="9 10">
    <name type="scientific">Caminibacter mediatlanticus TB-2</name>
    <dbReference type="NCBI Taxonomy" id="391592"/>
    <lineage>
        <taxon>Bacteria</taxon>
        <taxon>Pseudomonadati</taxon>
        <taxon>Campylobacterota</taxon>
        <taxon>Epsilonproteobacteria</taxon>
        <taxon>Nautiliales</taxon>
        <taxon>Nautiliaceae</taxon>
        <taxon>Caminibacter</taxon>
    </lineage>
</organism>
<dbReference type="CDD" id="cd09725">
    <property type="entry name" value="Cas2_I_II_III"/>
    <property type="match status" value="1"/>
</dbReference>
<comment type="caution">
    <text evidence="9">The sequence shown here is derived from an EMBL/GenBank/DDBJ whole genome shotgun (WGS) entry which is preliminary data.</text>
</comment>
<dbReference type="AlphaFoldDB" id="A0AAI9AGA9"/>
<sequence>MYLIAYDIADDKRRKKVQNLVYSYAFGGQKSALECLIDKKEAIEIAKKLSKIIDLEKDRCHIIKVEKFIYLRSAKEITFKNGDIIL</sequence>
<dbReference type="SUPFAM" id="SSF143430">
    <property type="entry name" value="TTP0101/SSO1404-like"/>
    <property type="match status" value="1"/>
</dbReference>
<reference evidence="9 10" key="1">
    <citation type="journal article" date="2011" name="Stand. Genomic Sci.">
        <title>Draft genome sequence of Caminibacter mediatlanticus strain TB-2, an epsilonproteobacterium isolated from a deep-sea hydrothermal vent.</title>
        <authorList>
            <person name="Giovannelli D."/>
            <person name="Ferriera S."/>
            <person name="Johnson J."/>
            <person name="Kravitz S."/>
            <person name="Perez-Rodriguez I."/>
            <person name="Ricci J."/>
            <person name="O'Brien C."/>
            <person name="Voordeckers J.W."/>
            <person name="Bini E."/>
            <person name="Vetriani C."/>
        </authorList>
    </citation>
    <scope>NUCLEOTIDE SEQUENCE [LARGE SCALE GENOMIC DNA]</scope>
    <source>
        <strain evidence="9 10">TB-2</strain>
    </source>
</reference>
<dbReference type="Proteomes" id="UP000003288">
    <property type="component" value="Unassembled WGS sequence"/>
</dbReference>
<keyword evidence="7" id="KW-0460">Magnesium</keyword>
<dbReference type="NCBIfam" id="TIGR01573">
    <property type="entry name" value="cas2"/>
    <property type="match status" value="1"/>
</dbReference>
<dbReference type="Pfam" id="PF09827">
    <property type="entry name" value="CRISPR_Cas2"/>
    <property type="match status" value="1"/>
</dbReference>
<proteinExistence type="inferred from homology"/>
<dbReference type="GO" id="GO:0004521">
    <property type="term" value="F:RNA endonuclease activity"/>
    <property type="evidence" value="ECO:0007669"/>
    <property type="project" value="InterPro"/>
</dbReference>
<dbReference type="PANTHER" id="PTHR34405">
    <property type="entry name" value="CRISPR-ASSOCIATED ENDORIBONUCLEASE CAS2"/>
    <property type="match status" value="1"/>
</dbReference>